<evidence type="ECO:0000313" key="2">
    <source>
        <dbReference type="Proteomes" id="UP000298488"/>
    </source>
</evidence>
<organism evidence="1 2">
    <name type="scientific">Terrimesophilobacter mesophilus</name>
    <dbReference type="NCBI Taxonomy" id="433647"/>
    <lineage>
        <taxon>Bacteria</taxon>
        <taxon>Bacillati</taxon>
        <taxon>Actinomycetota</taxon>
        <taxon>Actinomycetes</taxon>
        <taxon>Micrococcales</taxon>
        <taxon>Microbacteriaceae</taxon>
        <taxon>Terrimesophilobacter</taxon>
    </lineage>
</organism>
<accession>A0A4R8VDB2</accession>
<dbReference type="AlphaFoldDB" id="A0A4R8VDB2"/>
<dbReference type="EMBL" id="SOFI01000003">
    <property type="protein sequence ID" value="TFB79827.1"/>
    <property type="molecule type" value="Genomic_DNA"/>
</dbReference>
<gene>
    <name evidence="1" type="ORF">E3N84_07085</name>
</gene>
<reference evidence="1 2" key="1">
    <citation type="submission" date="2019-03" db="EMBL/GenBank/DDBJ databases">
        <title>Genomics of glacier-inhabiting Cryobacterium strains.</title>
        <authorList>
            <person name="Liu Q."/>
            <person name="Xin Y.-H."/>
        </authorList>
    </citation>
    <scope>NUCLEOTIDE SEQUENCE [LARGE SCALE GENOMIC DNA]</scope>
    <source>
        <strain evidence="1 2">CGMCC 1.10440</strain>
    </source>
</reference>
<protein>
    <submittedName>
        <fullName evidence="1">Uncharacterized protein</fullName>
    </submittedName>
</protein>
<sequence length="332" mass="34820">MVPSDDDPSSTAVRHTVVIWVVLLGLIIGAFATTVIALNSSVYSAGGFVNSYLVALQRHDLAGALATPGVLGTTTASSELLTPAALGEIDDVSITSDVDQGGGLHYVSYTATLDGSPGGGTFQVQQGANRFGVFSTWSFIQSPMSVLRITPLHDANFAANGVEVTAKSGPSIAAAYQVLTPGVFTLTHDSGYLTATPTTAVVTAPGSTVAASLDIQASPRFVSEVQKEVDAFLDDCTKQQVLFPTGCPFGQELSNRVESVPAWSMSRYPEVTIEPGSDLGTWVVPKAQGAAHLKVDVRSLFDGTLSTFDEDVQFALTWVMTLSGDRIDIQAQ</sequence>
<proteinExistence type="predicted"/>
<dbReference type="OrthoDB" id="3818356at2"/>
<evidence type="ECO:0000313" key="1">
    <source>
        <dbReference type="EMBL" id="TFB79827.1"/>
    </source>
</evidence>
<comment type="caution">
    <text evidence="1">The sequence shown here is derived from an EMBL/GenBank/DDBJ whole genome shotgun (WGS) entry which is preliminary data.</text>
</comment>
<keyword evidence="2" id="KW-1185">Reference proteome</keyword>
<name>A0A4R8VDB2_9MICO</name>
<dbReference type="Proteomes" id="UP000298488">
    <property type="component" value="Unassembled WGS sequence"/>
</dbReference>
<dbReference type="RefSeq" id="WP_104095696.1">
    <property type="nucleotide sequence ID" value="NZ_JACHBP010000001.1"/>
</dbReference>